<sequence>MEEVAIRGRRLEQQGGGDGSGKVGAWSPVRKKTIVIAGGDWLLVVAARGVGKESWLGVAEEVEVVMAGLGRG</sequence>
<name>W1PC34_AMBTC</name>
<evidence type="ECO:0000256" key="1">
    <source>
        <dbReference type="SAM" id="MobiDB-lite"/>
    </source>
</evidence>
<dbReference type="AlphaFoldDB" id="W1PC34"/>
<dbReference type="Gramene" id="ERN04600">
    <property type="protein sequence ID" value="ERN04600"/>
    <property type="gene ID" value="AMTR_s00075p00145900"/>
</dbReference>
<evidence type="ECO:0000313" key="3">
    <source>
        <dbReference type="Proteomes" id="UP000017836"/>
    </source>
</evidence>
<evidence type="ECO:0000313" key="2">
    <source>
        <dbReference type="EMBL" id="ERN04600.1"/>
    </source>
</evidence>
<reference evidence="3" key="1">
    <citation type="journal article" date="2013" name="Science">
        <title>The Amborella genome and the evolution of flowering plants.</title>
        <authorList>
            <consortium name="Amborella Genome Project"/>
        </authorList>
    </citation>
    <scope>NUCLEOTIDE SEQUENCE [LARGE SCALE GENOMIC DNA]</scope>
</reference>
<accession>W1PC34</accession>
<dbReference type="HOGENOM" id="CLU_2725582_0_0_1"/>
<protein>
    <submittedName>
        <fullName evidence="2">Uncharacterized protein</fullName>
    </submittedName>
</protein>
<organism evidence="2 3">
    <name type="scientific">Amborella trichopoda</name>
    <dbReference type="NCBI Taxonomy" id="13333"/>
    <lineage>
        <taxon>Eukaryota</taxon>
        <taxon>Viridiplantae</taxon>
        <taxon>Streptophyta</taxon>
        <taxon>Embryophyta</taxon>
        <taxon>Tracheophyta</taxon>
        <taxon>Spermatophyta</taxon>
        <taxon>Magnoliopsida</taxon>
        <taxon>Amborellales</taxon>
        <taxon>Amborellaceae</taxon>
        <taxon>Amborella</taxon>
    </lineage>
</organism>
<dbReference type="Proteomes" id="UP000017836">
    <property type="component" value="Unassembled WGS sequence"/>
</dbReference>
<dbReference type="EMBL" id="KI394195">
    <property type="protein sequence ID" value="ERN04600.1"/>
    <property type="molecule type" value="Genomic_DNA"/>
</dbReference>
<keyword evidence="3" id="KW-1185">Reference proteome</keyword>
<proteinExistence type="predicted"/>
<feature type="region of interest" description="Disordered" evidence="1">
    <location>
        <begin position="1"/>
        <end position="24"/>
    </location>
</feature>
<gene>
    <name evidence="2" type="ORF">AMTR_s00075p00145900</name>
</gene>
<feature type="compositionally biased region" description="Basic and acidic residues" evidence="1">
    <location>
        <begin position="1"/>
        <end position="12"/>
    </location>
</feature>